<sequence>MKILKSTKRSHHRIRAGKHPVFLLFVTAWVHQGCDTSQNLKRWRSSYTDRILDQVQTLNIDMTFITKRRAPGYSCPIYSNKCHTQAEDSTNRESTLKLSEEINLSSPGVTSSA</sequence>
<proteinExistence type="predicted"/>
<gene>
    <name evidence="2" type="ORF">EJ08DRAFT_362804</name>
</gene>
<protein>
    <submittedName>
        <fullName evidence="2">Uncharacterized protein</fullName>
    </submittedName>
</protein>
<evidence type="ECO:0000313" key="2">
    <source>
        <dbReference type="EMBL" id="KAF2427281.1"/>
    </source>
</evidence>
<dbReference type="Proteomes" id="UP000800235">
    <property type="component" value="Unassembled WGS sequence"/>
</dbReference>
<feature type="compositionally biased region" description="Polar residues" evidence="1">
    <location>
        <begin position="101"/>
        <end position="113"/>
    </location>
</feature>
<feature type="compositionally biased region" description="Basic and acidic residues" evidence="1">
    <location>
        <begin position="84"/>
        <end position="100"/>
    </location>
</feature>
<organism evidence="2 3">
    <name type="scientific">Tothia fuscella</name>
    <dbReference type="NCBI Taxonomy" id="1048955"/>
    <lineage>
        <taxon>Eukaryota</taxon>
        <taxon>Fungi</taxon>
        <taxon>Dikarya</taxon>
        <taxon>Ascomycota</taxon>
        <taxon>Pezizomycotina</taxon>
        <taxon>Dothideomycetes</taxon>
        <taxon>Pleosporomycetidae</taxon>
        <taxon>Venturiales</taxon>
        <taxon>Cylindrosympodiaceae</taxon>
        <taxon>Tothia</taxon>
    </lineage>
</organism>
<keyword evidence="3" id="KW-1185">Reference proteome</keyword>
<reference evidence="2" key="1">
    <citation type="journal article" date="2020" name="Stud. Mycol.">
        <title>101 Dothideomycetes genomes: a test case for predicting lifestyles and emergence of pathogens.</title>
        <authorList>
            <person name="Haridas S."/>
            <person name="Albert R."/>
            <person name="Binder M."/>
            <person name="Bloem J."/>
            <person name="Labutti K."/>
            <person name="Salamov A."/>
            <person name="Andreopoulos B."/>
            <person name="Baker S."/>
            <person name="Barry K."/>
            <person name="Bills G."/>
            <person name="Bluhm B."/>
            <person name="Cannon C."/>
            <person name="Castanera R."/>
            <person name="Culley D."/>
            <person name="Daum C."/>
            <person name="Ezra D."/>
            <person name="Gonzalez J."/>
            <person name="Henrissat B."/>
            <person name="Kuo A."/>
            <person name="Liang C."/>
            <person name="Lipzen A."/>
            <person name="Lutzoni F."/>
            <person name="Magnuson J."/>
            <person name="Mondo S."/>
            <person name="Nolan M."/>
            <person name="Ohm R."/>
            <person name="Pangilinan J."/>
            <person name="Park H.-J."/>
            <person name="Ramirez L."/>
            <person name="Alfaro M."/>
            <person name="Sun H."/>
            <person name="Tritt A."/>
            <person name="Yoshinaga Y."/>
            <person name="Zwiers L.-H."/>
            <person name="Turgeon B."/>
            <person name="Goodwin S."/>
            <person name="Spatafora J."/>
            <person name="Crous P."/>
            <person name="Grigoriev I."/>
        </authorList>
    </citation>
    <scope>NUCLEOTIDE SEQUENCE</scope>
    <source>
        <strain evidence="2">CBS 130266</strain>
    </source>
</reference>
<comment type="caution">
    <text evidence="2">The sequence shown here is derived from an EMBL/GenBank/DDBJ whole genome shotgun (WGS) entry which is preliminary data.</text>
</comment>
<name>A0A9P4NM00_9PEZI</name>
<dbReference type="AlphaFoldDB" id="A0A9P4NM00"/>
<evidence type="ECO:0000313" key="3">
    <source>
        <dbReference type="Proteomes" id="UP000800235"/>
    </source>
</evidence>
<accession>A0A9P4NM00</accession>
<evidence type="ECO:0000256" key="1">
    <source>
        <dbReference type="SAM" id="MobiDB-lite"/>
    </source>
</evidence>
<feature type="region of interest" description="Disordered" evidence="1">
    <location>
        <begin position="84"/>
        <end position="113"/>
    </location>
</feature>
<dbReference type="EMBL" id="MU007061">
    <property type="protein sequence ID" value="KAF2427281.1"/>
    <property type="molecule type" value="Genomic_DNA"/>
</dbReference>